<keyword evidence="2" id="KW-1185">Reference proteome</keyword>
<sequence length="156" mass="17669">MEFDTFLSRRCHTLDAVEVSKGQSKVPNNHLSVQGSRRSFTTFQDNSMTIEDTTTKCHICKIPHALYQCSRFLEMRAPDKVKTALVANVCLNCLRSGHRASTCRSSGCQRCNKRHNSKLHLEEDEREEAFSNNIILVQETSNDILSSPEVREPAVV</sequence>
<evidence type="ECO:0000313" key="2">
    <source>
        <dbReference type="Proteomes" id="UP001160148"/>
    </source>
</evidence>
<organism evidence="1 2">
    <name type="scientific">Macrosiphum euphorbiae</name>
    <name type="common">potato aphid</name>
    <dbReference type="NCBI Taxonomy" id="13131"/>
    <lineage>
        <taxon>Eukaryota</taxon>
        <taxon>Metazoa</taxon>
        <taxon>Ecdysozoa</taxon>
        <taxon>Arthropoda</taxon>
        <taxon>Hexapoda</taxon>
        <taxon>Insecta</taxon>
        <taxon>Pterygota</taxon>
        <taxon>Neoptera</taxon>
        <taxon>Paraneoptera</taxon>
        <taxon>Hemiptera</taxon>
        <taxon>Sternorrhyncha</taxon>
        <taxon>Aphidomorpha</taxon>
        <taxon>Aphidoidea</taxon>
        <taxon>Aphididae</taxon>
        <taxon>Macrosiphini</taxon>
        <taxon>Macrosiphum</taxon>
    </lineage>
</organism>
<dbReference type="PANTHER" id="PTHR47331">
    <property type="entry name" value="PHD-TYPE DOMAIN-CONTAINING PROTEIN"/>
    <property type="match status" value="1"/>
</dbReference>
<accession>A0AAV0Y1T8</accession>
<protein>
    <recommendedName>
        <fullName evidence="3">CCHC-type domain-containing protein</fullName>
    </recommendedName>
</protein>
<dbReference type="Proteomes" id="UP001160148">
    <property type="component" value="Unassembled WGS sequence"/>
</dbReference>
<evidence type="ECO:0008006" key="3">
    <source>
        <dbReference type="Google" id="ProtNLM"/>
    </source>
</evidence>
<proteinExistence type="predicted"/>
<name>A0AAV0Y1T8_9HEMI</name>
<evidence type="ECO:0000313" key="1">
    <source>
        <dbReference type="EMBL" id="CAI6374815.1"/>
    </source>
</evidence>
<dbReference type="AlphaFoldDB" id="A0AAV0Y1T8"/>
<gene>
    <name evidence="1" type="ORF">MEUPH1_LOCUS28395</name>
</gene>
<comment type="caution">
    <text evidence="1">The sequence shown here is derived from an EMBL/GenBank/DDBJ whole genome shotgun (WGS) entry which is preliminary data.</text>
</comment>
<dbReference type="EMBL" id="CARXXK010001250">
    <property type="protein sequence ID" value="CAI6374815.1"/>
    <property type="molecule type" value="Genomic_DNA"/>
</dbReference>
<reference evidence="1 2" key="1">
    <citation type="submission" date="2023-01" db="EMBL/GenBank/DDBJ databases">
        <authorList>
            <person name="Whitehead M."/>
        </authorList>
    </citation>
    <scope>NUCLEOTIDE SEQUENCE [LARGE SCALE GENOMIC DNA]</scope>
</reference>